<reference evidence="2 3" key="1">
    <citation type="submission" date="2019-02" db="EMBL/GenBank/DDBJ databases">
        <title>Genome sequencing of the rare red list fungi Dentipellis fragilis.</title>
        <authorList>
            <person name="Buettner E."/>
            <person name="Kellner H."/>
        </authorList>
    </citation>
    <scope>NUCLEOTIDE SEQUENCE [LARGE SCALE GENOMIC DNA]</scope>
    <source>
        <strain evidence="2 3">DSM 105465</strain>
    </source>
</reference>
<accession>A0A4Y9Z992</accession>
<comment type="caution">
    <text evidence="2">The sequence shown here is derived from an EMBL/GenBank/DDBJ whole genome shotgun (WGS) entry which is preliminary data.</text>
</comment>
<name>A0A4Y9Z992_9AGAM</name>
<evidence type="ECO:0000313" key="2">
    <source>
        <dbReference type="EMBL" id="TFY70577.1"/>
    </source>
</evidence>
<dbReference type="EMBL" id="SEOQ01000094">
    <property type="protein sequence ID" value="TFY70577.1"/>
    <property type="molecule type" value="Genomic_DNA"/>
</dbReference>
<feature type="signal peptide" evidence="1">
    <location>
        <begin position="1"/>
        <end position="17"/>
    </location>
</feature>
<keyword evidence="1" id="KW-0732">Signal</keyword>
<gene>
    <name evidence="2" type="ORF">EVG20_g2417</name>
</gene>
<sequence>MASALLLMLSTHRTCSALSSISLALALARECLELQMPPSRVRAQDAYDLCSGLRFHDAAAGKLLPARRRSRSTFSHAEAET</sequence>
<dbReference type="AlphaFoldDB" id="A0A4Y9Z992"/>
<proteinExistence type="predicted"/>
<organism evidence="2 3">
    <name type="scientific">Dentipellis fragilis</name>
    <dbReference type="NCBI Taxonomy" id="205917"/>
    <lineage>
        <taxon>Eukaryota</taxon>
        <taxon>Fungi</taxon>
        <taxon>Dikarya</taxon>
        <taxon>Basidiomycota</taxon>
        <taxon>Agaricomycotina</taxon>
        <taxon>Agaricomycetes</taxon>
        <taxon>Russulales</taxon>
        <taxon>Hericiaceae</taxon>
        <taxon>Dentipellis</taxon>
    </lineage>
</organism>
<evidence type="ECO:0000313" key="3">
    <source>
        <dbReference type="Proteomes" id="UP000298327"/>
    </source>
</evidence>
<protein>
    <recommendedName>
        <fullName evidence="4">Secreted protein</fullName>
    </recommendedName>
</protein>
<evidence type="ECO:0008006" key="4">
    <source>
        <dbReference type="Google" id="ProtNLM"/>
    </source>
</evidence>
<dbReference type="Proteomes" id="UP000298327">
    <property type="component" value="Unassembled WGS sequence"/>
</dbReference>
<evidence type="ECO:0000256" key="1">
    <source>
        <dbReference type="SAM" id="SignalP"/>
    </source>
</evidence>
<keyword evidence="3" id="KW-1185">Reference proteome</keyword>
<feature type="chain" id="PRO_5021195532" description="Secreted protein" evidence="1">
    <location>
        <begin position="18"/>
        <end position="81"/>
    </location>
</feature>